<organism evidence="12">
    <name type="scientific">Arion vulgaris</name>
    <dbReference type="NCBI Taxonomy" id="1028688"/>
    <lineage>
        <taxon>Eukaryota</taxon>
        <taxon>Metazoa</taxon>
        <taxon>Spiralia</taxon>
        <taxon>Lophotrochozoa</taxon>
        <taxon>Mollusca</taxon>
        <taxon>Gastropoda</taxon>
        <taxon>Heterobranchia</taxon>
        <taxon>Euthyneura</taxon>
        <taxon>Panpulmonata</taxon>
        <taxon>Eupulmonata</taxon>
        <taxon>Stylommatophora</taxon>
        <taxon>Helicina</taxon>
        <taxon>Arionoidea</taxon>
        <taxon>Arionidae</taxon>
        <taxon>Arion</taxon>
    </lineage>
</organism>
<evidence type="ECO:0000256" key="6">
    <source>
        <dbReference type="ARBA" id="ARBA00022824"/>
    </source>
</evidence>
<name>A0A0B6ZNL5_9EUPU</name>
<keyword evidence="7 11" id="KW-1133">Transmembrane helix</keyword>
<keyword evidence="4 11" id="KW-0812">Transmembrane</keyword>
<keyword evidence="5" id="KW-0547">Nucleotide-binding</keyword>
<dbReference type="AlphaFoldDB" id="A0A0B6ZNL5"/>
<evidence type="ECO:0000256" key="5">
    <source>
        <dbReference type="ARBA" id="ARBA00022741"/>
    </source>
</evidence>
<protein>
    <recommendedName>
        <fullName evidence="3">Signal recognition particle receptor subunit beta</fullName>
    </recommendedName>
</protein>
<gene>
    <name evidence="12" type="primary">ORF73042</name>
</gene>
<sequence>MDELVFGVDVNDPTVIGIIVAVVVVLVSLVIFIVKRSGRSKRYGVLLLGICDAGKTLIFSQLVHQEFKQTCTSIKVNSGEYEILEKNKKLRIIDLPGHERLRGRLLEEYKSLARGLIFVIDSGSLQKEIKEVAEYLYTVLSDRTVSNNAPPLLILCNKQDLTLAKGAKVIRSQLEKEMNTLRVTRAAALTGVGDTANNNTYLGKRDKDFDFSDVKPLKIEFAECSAFGKDKSSDGPELDEIYRWLAKVA</sequence>
<dbReference type="InterPro" id="IPR019009">
    <property type="entry name" value="SRP_receptor_beta_su"/>
</dbReference>
<accession>A0A0B6ZNL5</accession>
<keyword evidence="8" id="KW-0342">GTP-binding</keyword>
<evidence type="ECO:0000256" key="9">
    <source>
        <dbReference type="ARBA" id="ARBA00023136"/>
    </source>
</evidence>
<dbReference type="GO" id="GO:0005525">
    <property type="term" value="F:GTP binding"/>
    <property type="evidence" value="ECO:0007669"/>
    <property type="project" value="UniProtKB-KW"/>
</dbReference>
<evidence type="ECO:0000256" key="10">
    <source>
        <dbReference type="ARBA" id="ARBA00023170"/>
    </source>
</evidence>
<keyword evidence="6" id="KW-0256">Endoplasmic reticulum</keyword>
<evidence type="ECO:0000256" key="1">
    <source>
        <dbReference type="ARBA" id="ARBA00004389"/>
    </source>
</evidence>
<dbReference type="CDD" id="cd04105">
    <property type="entry name" value="SR_beta"/>
    <property type="match status" value="1"/>
</dbReference>
<dbReference type="Gene3D" id="3.40.50.300">
    <property type="entry name" value="P-loop containing nucleotide triphosphate hydrolases"/>
    <property type="match status" value="1"/>
</dbReference>
<dbReference type="PROSITE" id="PS51417">
    <property type="entry name" value="ARF"/>
    <property type="match status" value="1"/>
</dbReference>
<comment type="similarity">
    <text evidence="2">Belongs to the SRP receptor beta subunit family.</text>
</comment>
<keyword evidence="10" id="KW-0675">Receptor</keyword>
<keyword evidence="9 11" id="KW-0472">Membrane</keyword>
<dbReference type="PANTHER" id="PTHR11711">
    <property type="entry name" value="ADP RIBOSYLATION FACTOR-RELATED"/>
    <property type="match status" value="1"/>
</dbReference>
<evidence type="ECO:0000256" key="11">
    <source>
        <dbReference type="SAM" id="Phobius"/>
    </source>
</evidence>
<reference evidence="12" key="1">
    <citation type="submission" date="2014-12" db="EMBL/GenBank/DDBJ databases">
        <title>Insight into the proteome of Arion vulgaris.</title>
        <authorList>
            <person name="Aradska J."/>
            <person name="Bulat T."/>
            <person name="Smidak R."/>
            <person name="Sarate P."/>
            <person name="Gangsoo J."/>
            <person name="Sialana F."/>
            <person name="Bilban M."/>
            <person name="Lubec G."/>
        </authorList>
    </citation>
    <scope>NUCLEOTIDE SEQUENCE</scope>
    <source>
        <tissue evidence="12">Skin</tissue>
    </source>
</reference>
<evidence type="ECO:0000256" key="4">
    <source>
        <dbReference type="ARBA" id="ARBA00022692"/>
    </source>
</evidence>
<evidence type="ECO:0000256" key="2">
    <source>
        <dbReference type="ARBA" id="ARBA00005619"/>
    </source>
</evidence>
<evidence type="ECO:0000256" key="8">
    <source>
        <dbReference type="ARBA" id="ARBA00023134"/>
    </source>
</evidence>
<dbReference type="SMART" id="SM00177">
    <property type="entry name" value="ARF"/>
    <property type="match status" value="1"/>
</dbReference>
<dbReference type="GO" id="GO:0005789">
    <property type="term" value="C:endoplasmic reticulum membrane"/>
    <property type="evidence" value="ECO:0007669"/>
    <property type="project" value="UniProtKB-SubCell"/>
</dbReference>
<comment type="subcellular location">
    <subcellularLocation>
        <location evidence="1">Endoplasmic reticulum membrane</location>
        <topology evidence="1">Single-pass membrane protein</topology>
    </subcellularLocation>
</comment>
<proteinExistence type="inferred from homology"/>
<dbReference type="InterPro" id="IPR024156">
    <property type="entry name" value="Small_GTPase_ARF"/>
</dbReference>
<evidence type="ECO:0000313" key="12">
    <source>
        <dbReference type="EMBL" id="CEK70153.1"/>
    </source>
</evidence>
<feature type="transmembrane region" description="Helical" evidence="11">
    <location>
        <begin position="15"/>
        <end position="34"/>
    </location>
</feature>
<evidence type="ECO:0000256" key="7">
    <source>
        <dbReference type="ARBA" id="ARBA00022989"/>
    </source>
</evidence>
<evidence type="ECO:0000256" key="3">
    <source>
        <dbReference type="ARBA" id="ARBA00020256"/>
    </source>
</evidence>
<dbReference type="SUPFAM" id="SSF52540">
    <property type="entry name" value="P-loop containing nucleoside triphosphate hydrolases"/>
    <property type="match status" value="1"/>
</dbReference>
<dbReference type="EMBL" id="HACG01023288">
    <property type="protein sequence ID" value="CEK70153.1"/>
    <property type="molecule type" value="Transcribed_RNA"/>
</dbReference>
<dbReference type="Pfam" id="PF09439">
    <property type="entry name" value="SRPRB"/>
    <property type="match status" value="1"/>
</dbReference>
<dbReference type="InterPro" id="IPR027417">
    <property type="entry name" value="P-loop_NTPase"/>
</dbReference>